<protein>
    <submittedName>
        <fullName evidence="8">GtrA family protein</fullName>
    </submittedName>
</protein>
<dbReference type="Proteomes" id="UP000450676">
    <property type="component" value="Unassembled WGS sequence"/>
</dbReference>
<evidence type="ECO:0000256" key="1">
    <source>
        <dbReference type="ARBA" id="ARBA00004141"/>
    </source>
</evidence>
<dbReference type="EMBL" id="WWCU01000015">
    <property type="protein sequence ID" value="MYN08615.1"/>
    <property type="molecule type" value="Genomic_DNA"/>
</dbReference>
<dbReference type="RefSeq" id="WP_161072931.1">
    <property type="nucleotide sequence ID" value="NZ_CP086370.1"/>
</dbReference>
<evidence type="ECO:0000256" key="6">
    <source>
        <dbReference type="SAM" id="Phobius"/>
    </source>
</evidence>
<comment type="similarity">
    <text evidence="2">Belongs to the GtrA family.</text>
</comment>
<evidence type="ECO:0000256" key="2">
    <source>
        <dbReference type="ARBA" id="ARBA00009399"/>
    </source>
</evidence>
<dbReference type="InterPro" id="IPR051401">
    <property type="entry name" value="GtrA_CellWall_Glycosyl"/>
</dbReference>
<dbReference type="Pfam" id="PF04138">
    <property type="entry name" value="GtrA_DPMS_TM"/>
    <property type="match status" value="1"/>
</dbReference>
<dbReference type="PANTHER" id="PTHR38459:SF1">
    <property type="entry name" value="PROPHAGE BACTOPRENOL-LINKED GLUCOSE TRANSLOCASE HOMOLOG"/>
    <property type="match status" value="1"/>
</dbReference>
<evidence type="ECO:0000256" key="3">
    <source>
        <dbReference type="ARBA" id="ARBA00022692"/>
    </source>
</evidence>
<name>A0A7X4HEB6_9BURK</name>
<feature type="domain" description="GtrA/DPMS transmembrane" evidence="7">
    <location>
        <begin position="11"/>
        <end position="125"/>
    </location>
</feature>
<reference evidence="8 9" key="1">
    <citation type="submission" date="2019-12" db="EMBL/GenBank/DDBJ databases">
        <title>Novel species isolated from a subtropical stream in China.</title>
        <authorList>
            <person name="Lu H."/>
        </authorList>
    </citation>
    <scope>NUCLEOTIDE SEQUENCE [LARGE SCALE GENOMIC DNA]</scope>
    <source>
        <strain evidence="8 9">FT127W</strain>
    </source>
</reference>
<comment type="subcellular location">
    <subcellularLocation>
        <location evidence="1">Membrane</location>
        <topology evidence="1">Multi-pass membrane protein</topology>
    </subcellularLocation>
</comment>
<feature type="transmembrane region" description="Helical" evidence="6">
    <location>
        <begin position="99"/>
        <end position="120"/>
    </location>
</feature>
<dbReference type="InterPro" id="IPR007267">
    <property type="entry name" value="GtrA_DPMS_TM"/>
</dbReference>
<evidence type="ECO:0000313" key="8">
    <source>
        <dbReference type="EMBL" id="MYN08615.1"/>
    </source>
</evidence>
<keyword evidence="3 6" id="KW-0812">Transmembrane</keyword>
<accession>A0A7X4HEB6</accession>
<dbReference type="AlphaFoldDB" id="A0A7X4HEB6"/>
<keyword evidence="4 6" id="KW-1133">Transmembrane helix</keyword>
<evidence type="ECO:0000259" key="7">
    <source>
        <dbReference type="Pfam" id="PF04138"/>
    </source>
</evidence>
<evidence type="ECO:0000256" key="5">
    <source>
        <dbReference type="ARBA" id="ARBA00023136"/>
    </source>
</evidence>
<dbReference type="GO" id="GO:0000271">
    <property type="term" value="P:polysaccharide biosynthetic process"/>
    <property type="evidence" value="ECO:0007669"/>
    <property type="project" value="InterPro"/>
</dbReference>
<proteinExistence type="inferred from homology"/>
<evidence type="ECO:0000313" key="9">
    <source>
        <dbReference type="Proteomes" id="UP000450676"/>
    </source>
</evidence>
<dbReference type="GO" id="GO:0005886">
    <property type="term" value="C:plasma membrane"/>
    <property type="evidence" value="ECO:0007669"/>
    <property type="project" value="TreeGrafter"/>
</dbReference>
<evidence type="ECO:0000256" key="4">
    <source>
        <dbReference type="ARBA" id="ARBA00022989"/>
    </source>
</evidence>
<gene>
    <name evidence="8" type="ORF">GTP77_14845</name>
</gene>
<comment type="caution">
    <text evidence="8">The sequence shown here is derived from an EMBL/GenBank/DDBJ whole genome shotgun (WGS) entry which is preliminary data.</text>
</comment>
<dbReference type="PANTHER" id="PTHR38459">
    <property type="entry name" value="PROPHAGE BACTOPRENOL-LINKED GLUCOSE TRANSLOCASE HOMOLOG"/>
    <property type="match status" value="1"/>
</dbReference>
<feature type="transmembrane region" description="Helical" evidence="6">
    <location>
        <begin position="74"/>
        <end position="93"/>
    </location>
</feature>
<sequence length="132" mass="13476">MTAPQARPAAFVLVGAAAAGVHLLTVLGAVSLAQLRPQQANIAGFACAFLVSHAGQRKFTFGAGRSAGGSMLRWLAVSLAGFGANQFLFVAALKAFPAVPYLALLAAVTLLVALASFALGKYWAFSAARRAA</sequence>
<keyword evidence="5 6" id="KW-0472">Membrane</keyword>
<keyword evidence="9" id="KW-1185">Reference proteome</keyword>
<organism evidence="8 9">
    <name type="scientific">Pseudoduganella aquatica</name>
    <dbReference type="NCBI Taxonomy" id="2660641"/>
    <lineage>
        <taxon>Bacteria</taxon>
        <taxon>Pseudomonadati</taxon>
        <taxon>Pseudomonadota</taxon>
        <taxon>Betaproteobacteria</taxon>
        <taxon>Burkholderiales</taxon>
        <taxon>Oxalobacteraceae</taxon>
        <taxon>Telluria group</taxon>
        <taxon>Pseudoduganella</taxon>
    </lineage>
</organism>